<keyword evidence="7" id="KW-0139">CF(1)</keyword>
<keyword evidence="3 7" id="KW-0375">Hydrogen ion transport</keyword>
<evidence type="ECO:0000313" key="9">
    <source>
        <dbReference type="EMBL" id="VEU64654.1"/>
    </source>
</evidence>
<dbReference type="GeneID" id="74931925"/>
<proteinExistence type="inferred from homology"/>
<comment type="function">
    <text evidence="7">This protein is part of the stalk that links CF(0) to CF(1). It either transmits conformational changes from CF(0) to CF(1) or is implicated in proton conduction.</text>
</comment>
<comment type="subcellular location">
    <subcellularLocation>
        <location evidence="7">Cell membrane</location>
        <topology evidence="7">Peripheral membrane protein</topology>
    </subcellularLocation>
    <subcellularLocation>
        <location evidence="1">Membrane</location>
    </subcellularLocation>
</comment>
<keyword evidence="2 7" id="KW-0813">Transport</keyword>
<evidence type="ECO:0000313" key="11">
    <source>
        <dbReference type="Proteomes" id="UP000289506"/>
    </source>
</evidence>
<evidence type="ECO:0000256" key="2">
    <source>
        <dbReference type="ARBA" id="ARBA00022448"/>
    </source>
</evidence>
<protein>
    <recommendedName>
        <fullName evidence="7">ATP synthase subunit delta</fullName>
    </recommendedName>
    <alternativeName>
        <fullName evidence="7">ATP synthase F(1) sector subunit delta</fullName>
    </alternativeName>
    <alternativeName>
        <fullName evidence="7">F-type ATPase subunit delta</fullName>
        <shortName evidence="7">F-ATPase subunit delta</shortName>
    </alternativeName>
</protein>
<evidence type="ECO:0000256" key="1">
    <source>
        <dbReference type="ARBA" id="ARBA00004370"/>
    </source>
</evidence>
<dbReference type="HAMAP" id="MF_01416">
    <property type="entry name" value="ATP_synth_delta_bact"/>
    <property type="match status" value="1"/>
</dbReference>
<keyword evidence="5 7" id="KW-0472">Membrane</keyword>
<reference evidence="9 11" key="1">
    <citation type="submission" date="2019-01" db="EMBL/GenBank/DDBJ databases">
        <authorList>
            <consortium name="Pathogen Informatics"/>
        </authorList>
    </citation>
    <scope>NUCLEOTIDE SEQUENCE [LARGE SCALE GENOMIC DNA]</scope>
    <source>
        <strain evidence="9 11">NCTC10142</strain>
        <plasmid evidence="11">13</plasmid>
    </source>
</reference>
<dbReference type="AlphaFoldDB" id="A0A449AI20"/>
<geneLocation type="plasmid" evidence="9 11">
    <name>13</name>
</geneLocation>
<dbReference type="Pfam" id="PF00213">
    <property type="entry name" value="OSCP"/>
    <property type="match status" value="1"/>
</dbReference>
<keyword evidence="9" id="KW-0378">Hydrolase</keyword>
<dbReference type="PRINTS" id="PR00125">
    <property type="entry name" value="ATPASEDELTA"/>
</dbReference>
<organism evidence="9 11">
    <name type="scientific">Mycoplasmopsis cynos</name>
    <dbReference type="NCBI Taxonomy" id="171284"/>
    <lineage>
        <taxon>Bacteria</taxon>
        <taxon>Bacillati</taxon>
        <taxon>Mycoplasmatota</taxon>
        <taxon>Mycoplasmoidales</taxon>
        <taxon>Metamycoplasmataceae</taxon>
        <taxon>Mycoplasmopsis</taxon>
    </lineage>
</organism>
<dbReference type="RefSeq" id="WP_015287173.1">
    <property type="nucleotide sequence ID" value="NZ_CP103987.1"/>
</dbReference>
<dbReference type="GO" id="GO:0016787">
    <property type="term" value="F:hydrolase activity"/>
    <property type="evidence" value="ECO:0007669"/>
    <property type="project" value="UniProtKB-KW"/>
</dbReference>
<evidence type="ECO:0000313" key="10">
    <source>
        <dbReference type="EMBL" id="WQQ20243.1"/>
    </source>
</evidence>
<gene>
    <name evidence="7 9" type="primary">atpH</name>
    <name evidence="9" type="ORF">NCTC10142_00410</name>
    <name evidence="10" type="ORF">RRG46_01705</name>
</gene>
<evidence type="ECO:0000256" key="8">
    <source>
        <dbReference type="SAM" id="Coils"/>
    </source>
</evidence>
<sequence>MYQKSHASAYAVAIFDIVQEEKEDKFKKLQNEFELLKEIIDSNPEFIDYLKNDSISETTRLETIDLAFKDFDWIITNTLKVVTIRKAITYLKKIIIEYLKLSNRHLKVRYIQVVSAFPLSEKQLEDIKLKLQKITRRTIKITNKTDKNLISGFKIISHTEVLESNYNKELEKLKNQIIWEKEEV</sequence>
<comment type="function">
    <text evidence="7">F(1)F(0) ATP synthase produces ATP from ADP in the presence of a proton or sodium gradient. F-type ATPases consist of two structural domains, F(1) containing the extramembraneous catalytic core and F(0) containing the membrane proton channel, linked together by a central stalk and a peripheral stalk. During catalysis, ATP synthesis in the catalytic domain of F(1) is coupled via a rotary mechanism of the central stalk subunits to proton translocation.</text>
</comment>
<dbReference type="Proteomes" id="UP000289506">
    <property type="component" value="Plasmid 13"/>
</dbReference>
<comment type="similarity">
    <text evidence="7">Belongs to the ATPase delta chain family.</text>
</comment>
<evidence type="ECO:0000256" key="6">
    <source>
        <dbReference type="ARBA" id="ARBA00023310"/>
    </source>
</evidence>
<name>A0A449AI20_9BACT</name>
<dbReference type="EMBL" id="LR214986">
    <property type="protein sequence ID" value="VEU64654.1"/>
    <property type="molecule type" value="Genomic_DNA"/>
</dbReference>
<dbReference type="InterPro" id="IPR026015">
    <property type="entry name" value="ATP_synth_OSCP/delta_N_sf"/>
</dbReference>
<dbReference type="GO" id="GO:0005886">
    <property type="term" value="C:plasma membrane"/>
    <property type="evidence" value="ECO:0007669"/>
    <property type="project" value="UniProtKB-SubCell"/>
</dbReference>
<keyword evidence="4 7" id="KW-0406">Ion transport</keyword>
<dbReference type="EMBL" id="CP141046">
    <property type="protein sequence ID" value="WQQ20243.1"/>
    <property type="molecule type" value="Genomic_DNA"/>
</dbReference>
<reference evidence="10 12" key="2">
    <citation type="submission" date="2023-12" db="EMBL/GenBank/DDBJ databases">
        <title>Hybrid Genome Assemblies of Mycoplasma cynos and Mycoplasma felis isolated from Dogs and Cats with Infectious Respiratory Disease.</title>
        <authorList>
            <person name="Framst I."/>
            <person name="Cai H."/>
            <person name="Ramesh P."/>
            <person name="Maboni G."/>
        </authorList>
    </citation>
    <scope>NUCLEOTIDE SEQUENCE [LARGE SCALE GENOMIC DNA]</scope>
    <source>
        <strain evidence="10 12">30510</strain>
    </source>
</reference>
<dbReference type="Gene3D" id="1.10.520.20">
    <property type="entry name" value="N-terminal domain of the delta subunit of the F1F0-ATP synthase"/>
    <property type="match status" value="1"/>
</dbReference>
<dbReference type="GO" id="GO:0046933">
    <property type="term" value="F:proton-transporting ATP synthase activity, rotational mechanism"/>
    <property type="evidence" value="ECO:0007669"/>
    <property type="project" value="UniProtKB-UniRule"/>
</dbReference>
<evidence type="ECO:0000313" key="12">
    <source>
        <dbReference type="Proteomes" id="UP001327314"/>
    </source>
</evidence>
<feature type="coiled-coil region" evidence="8">
    <location>
        <begin position="156"/>
        <end position="183"/>
    </location>
</feature>
<dbReference type="SUPFAM" id="SSF47928">
    <property type="entry name" value="N-terminal domain of the delta subunit of the F1F0-ATP synthase"/>
    <property type="match status" value="1"/>
</dbReference>
<dbReference type="OMA" id="MINAQAF"/>
<evidence type="ECO:0000256" key="5">
    <source>
        <dbReference type="ARBA" id="ARBA00023136"/>
    </source>
</evidence>
<accession>A0A449AI20</accession>
<keyword evidence="9" id="KW-0614">Plasmid</keyword>
<dbReference type="NCBIfam" id="TIGR01145">
    <property type="entry name" value="ATP_synt_delta"/>
    <property type="match status" value="1"/>
</dbReference>
<dbReference type="Proteomes" id="UP001327314">
    <property type="component" value="Chromosome"/>
</dbReference>
<dbReference type="PANTHER" id="PTHR11910">
    <property type="entry name" value="ATP SYNTHASE DELTA CHAIN"/>
    <property type="match status" value="1"/>
</dbReference>
<evidence type="ECO:0000256" key="7">
    <source>
        <dbReference type="HAMAP-Rule" id="MF_01416"/>
    </source>
</evidence>
<evidence type="ECO:0000256" key="4">
    <source>
        <dbReference type="ARBA" id="ARBA00023065"/>
    </source>
</evidence>
<dbReference type="InterPro" id="IPR000711">
    <property type="entry name" value="ATPase_OSCP/dsu"/>
</dbReference>
<keyword evidence="8" id="KW-0175">Coiled coil</keyword>
<dbReference type="GO" id="GO:0045259">
    <property type="term" value="C:proton-transporting ATP synthase complex"/>
    <property type="evidence" value="ECO:0007669"/>
    <property type="project" value="UniProtKB-KW"/>
</dbReference>
<evidence type="ECO:0000256" key="3">
    <source>
        <dbReference type="ARBA" id="ARBA00022781"/>
    </source>
</evidence>
<keyword evidence="6 7" id="KW-0066">ATP synthesis</keyword>
<keyword evidence="7" id="KW-1003">Cell membrane</keyword>